<dbReference type="OrthoDB" id="4337792at2759"/>
<dbReference type="GO" id="GO:0008270">
    <property type="term" value="F:zinc ion binding"/>
    <property type="evidence" value="ECO:0007669"/>
    <property type="project" value="InterPro"/>
</dbReference>
<evidence type="ECO:0000259" key="8">
    <source>
        <dbReference type="SMART" id="SM00906"/>
    </source>
</evidence>
<dbReference type="GO" id="GO:0000978">
    <property type="term" value="F:RNA polymerase II cis-regulatory region sequence-specific DNA binding"/>
    <property type="evidence" value="ECO:0007669"/>
    <property type="project" value="TreeGrafter"/>
</dbReference>
<keyword evidence="1" id="KW-0479">Metal-binding</keyword>
<evidence type="ECO:0000256" key="6">
    <source>
        <dbReference type="ARBA" id="ARBA00023242"/>
    </source>
</evidence>
<dbReference type="PANTHER" id="PTHR31944:SF131">
    <property type="entry name" value="HEME-RESPONSIVE ZINC FINGER TRANSCRIPTION FACTOR HAP1"/>
    <property type="match status" value="1"/>
</dbReference>
<evidence type="ECO:0000256" key="3">
    <source>
        <dbReference type="ARBA" id="ARBA00023015"/>
    </source>
</evidence>
<evidence type="ECO:0000256" key="7">
    <source>
        <dbReference type="SAM" id="MobiDB-lite"/>
    </source>
</evidence>
<keyword evidence="10" id="KW-1185">Reference proteome</keyword>
<feature type="compositionally biased region" description="Basic and acidic residues" evidence="7">
    <location>
        <begin position="1"/>
        <end position="12"/>
    </location>
</feature>
<dbReference type="CDD" id="cd12148">
    <property type="entry name" value="fungal_TF_MHR"/>
    <property type="match status" value="1"/>
</dbReference>
<evidence type="ECO:0000256" key="1">
    <source>
        <dbReference type="ARBA" id="ARBA00022723"/>
    </source>
</evidence>
<comment type="caution">
    <text evidence="9">The sequence shown here is derived from an EMBL/GenBank/DDBJ whole genome shotgun (WGS) entry which is preliminary data.</text>
</comment>
<evidence type="ECO:0000313" key="10">
    <source>
        <dbReference type="Proteomes" id="UP000431533"/>
    </source>
</evidence>
<dbReference type="InterPro" id="IPR007219">
    <property type="entry name" value="XnlR_reg_dom"/>
</dbReference>
<evidence type="ECO:0000256" key="2">
    <source>
        <dbReference type="ARBA" id="ARBA00022833"/>
    </source>
</evidence>
<dbReference type="Proteomes" id="UP000431533">
    <property type="component" value="Unassembled WGS sequence"/>
</dbReference>
<evidence type="ECO:0000256" key="5">
    <source>
        <dbReference type="ARBA" id="ARBA00023163"/>
    </source>
</evidence>
<reference evidence="9 10" key="1">
    <citation type="submission" date="2018-05" db="EMBL/GenBank/DDBJ databases">
        <title>Genome sequencing and assembly of the regulated plant pathogen Lachnellula willkommii and related sister species for the development of diagnostic species identification markers.</title>
        <authorList>
            <person name="Giroux E."/>
            <person name="Bilodeau G."/>
        </authorList>
    </citation>
    <scope>NUCLEOTIDE SEQUENCE [LARGE SCALE GENOMIC DNA]</scope>
    <source>
        <strain evidence="9 10">CBS 185.66</strain>
    </source>
</reference>
<name>A0A8H8QWY8_9HELO</name>
<feature type="region of interest" description="Disordered" evidence="7">
    <location>
        <begin position="1"/>
        <end position="43"/>
    </location>
</feature>
<dbReference type="GO" id="GO:0006351">
    <property type="term" value="P:DNA-templated transcription"/>
    <property type="evidence" value="ECO:0007669"/>
    <property type="project" value="InterPro"/>
</dbReference>
<accession>A0A8H8QWY8</accession>
<protein>
    <submittedName>
        <fullName evidence="9">Transcription factor</fullName>
    </submittedName>
</protein>
<evidence type="ECO:0000256" key="4">
    <source>
        <dbReference type="ARBA" id="ARBA00023125"/>
    </source>
</evidence>
<gene>
    <name evidence="9" type="primary">lepB_2</name>
    <name evidence="9" type="ORF">LHYA1_G006956</name>
</gene>
<dbReference type="GO" id="GO:0001228">
    <property type="term" value="F:DNA-binding transcription activator activity, RNA polymerase II-specific"/>
    <property type="evidence" value="ECO:0007669"/>
    <property type="project" value="TreeGrafter"/>
</dbReference>
<keyword evidence="4" id="KW-0238">DNA-binding</keyword>
<keyword evidence="5" id="KW-0804">Transcription</keyword>
<sequence length="724" mass="81533">MSTMHSNKDPERLSAINSHGNRAVGPLETPHGTPTSPKGAPRTADLLFLEEGQVEDIAATTPASSSGSEQSAVQTLVDRVQRLEHALASASLDVRASSAGCRTKTSAKKEIDRSVWHKTRFYGQSHWVHPFEQARKIICFEYLPGGGSNFKVGNGQANAQASAEVNRLVNECKIMARTIKAANAPQWPSWIPDVEKTLPPRELSDQLLQLYFKTSESSCRILHRSSFWKEYEQYWSSPQSASPCLLFKILLAMALGICFYQGPEANDLRSKAQQWIYATQMWLVMPHEKSRLNIPGLQVQCLLLIARSVFNIGGDLVWITAGAVLRAAINMGFHRDPKYFPRMPVLQGELRRRLWATVLELNLTNAMDSGMSPMISANDYDTEPPLNINDDELTESTVHLPTSKPQNVYTEMSLQLALLRSFSLRTEVTTMINDFRFEPLYSEVIRLGTELMKIYKENNKILANASSDSSPSEQSKPSLMHRKVVDITTQRYLLALHRPFAMKAQSDPQFYYSRKVYIDSAMAVLAHPDPSVVASPLSRGLHDDYHLFCLSGGYLKEVMIHASIVVYMELIILLEEDPDMAFDQDRKESREPYRRMLEQAIEISRQRIAIGGETNVKGHLFMSVAMGHVNAIEAGRPSEEGILEAAQSSAKRCYDMLRARLPSTPDMSLSNQQNFSGDEFANGQLNSDLHYKDIDFTMTDWGTADFDNIPEAWMFSSWNEMNTW</sequence>
<dbReference type="EMBL" id="QGMH01000141">
    <property type="protein sequence ID" value="TVY24198.1"/>
    <property type="molecule type" value="Genomic_DNA"/>
</dbReference>
<evidence type="ECO:0000313" key="9">
    <source>
        <dbReference type="EMBL" id="TVY24198.1"/>
    </source>
</evidence>
<keyword evidence="6" id="KW-0539">Nucleus</keyword>
<organism evidence="9 10">
    <name type="scientific">Lachnellula hyalina</name>
    <dbReference type="NCBI Taxonomy" id="1316788"/>
    <lineage>
        <taxon>Eukaryota</taxon>
        <taxon>Fungi</taxon>
        <taxon>Dikarya</taxon>
        <taxon>Ascomycota</taxon>
        <taxon>Pezizomycotina</taxon>
        <taxon>Leotiomycetes</taxon>
        <taxon>Helotiales</taxon>
        <taxon>Lachnaceae</taxon>
        <taxon>Lachnellula</taxon>
    </lineage>
</organism>
<dbReference type="PANTHER" id="PTHR31944">
    <property type="entry name" value="HEME-RESPONSIVE ZINC FINGER TRANSCRIPTION FACTOR HAP1"/>
    <property type="match status" value="1"/>
</dbReference>
<proteinExistence type="predicted"/>
<dbReference type="RefSeq" id="XP_031002986.1">
    <property type="nucleotide sequence ID" value="XM_031151889.1"/>
</dbReference>
<keyword evidence="3" id="KW-0805">Transcription regulation</keyword>
<dbReference type="SMART" id="SM00906">
    <property type="entry name" value="Fungal_trans"/>
    <property type="match status" value="1"/>
</dbReference>
<dbReference type="InterPro" id="IPR051430">
    <property type="entry name" value="Fungal_TF_Env_Response"/>
</dbReference>
<dbReference type="AlphaFoldDB" id="A0A8H8QWY8"/>
<dbReference type="GeneID" id="41987154"/>
<feature type="domain" description="Xylanolytic transcriptional activator regulatory" evidence="8">
    <location>
        <begin position="317"/>
        <end position="391"/>
    </location>
</feature>
<dbReference type="Pfam" id="PF04082">
    <property type="entry name" value="Fungal_trans"/>
    <property type="match status" value="1"/>
</dbReference>
<dbReference type="GO" id="GO:0005634">
    <property type="term" value="C:nucleus"/>
    <property type="evidence" value="ECO:0007669"/>
    <property type="project" value="TreeGrafter"/>
</dbReference>
<keyword evidence="2" id="KW-0862">Zinc</keyword>